<name>S4TE42_9VIRU</name>
<sequence length="198" mass="20822">MLVVMFNSEIVTRKGMATAKTGSFYLTETITLPAATASGDRVMGTMDLGAYVNVPTGQAIAIDQVDFVYQVSSDYGSDPSSMLTGNGSIGAQLVDLNPGTAFVRADDHSLIASGSLSVDQANNIASHASDLYPDNYGPTSLSESFMVVNDTLYLTAGPDGTTIDTAAVYVTARVRCRVVKLSQKDWMAIAIQSTAADN</sequence>
<protein>
    <submittedName>
        <fullName evidence="1">Uncharacterized protein</fullName>
    </submittedName>
</protein>
<accession>S4TE42</accession>
<evidence type="ECO:0000313" key="1">
    <source>
        <dbReference type="EMBL" id="AGA18341.1"/>
    </source>
</evidence>
<reference evidence="1" key="1">
    <citation type="journal article" date="2013" name="ISME J.">
        <title>Previously unknown and highly divergent ssDNA viruses populate the oceans.</title>
        <authorList>
            <person name="Labonte J.M."/>
            <person name="Suttle C.A."/>
        </authorList>
    </citation>
    <scope>NUCLEOTIDE SEQUENCE</scope>
</reference>
<dbReference type="EMBL" id="JX904318">
    <property type="protein sequence ID" value="AGA18341.1"/>
    <property type="molecule type" value="Genomic_DNA"/>
</dbReference>
<organism evidence="1">
    <name type="scientific">uncultured marine virus</name>
    <dbReference type="NCBI Taxonomy" id="186617"/>
    <lineage>
        <taxon>Viruses</taxon>
        <taxon>environmental samples</taxon>
    </lineage>
</organism>
<proteinExistence type="predicted"/>